<feature type="chain" id="PRO_5003468869" evidence="2">
    <location>
        <begin position="20"/>
        <end position="124"/>
    </location>
</feature>
<feature type="signal peptide" evidence="2">
    <location>
        <begin position="1"/>
        <end position="19"/>
    </location>
</feature>
<comment type="caution">
    <text evidence="3">The sequence shown here is derived from an EMBL/GenBank/DDBJ whole genome shotgun (WGS) entry which is preliminary data.</text>
</comment>
<evidence type="ECO:0000256" key="2">
    <source>
        <dbReference type="SAM" id="SignalP"/>
    </source>
</evidence>
<reference evidence="3 4" key="1">
    <citation type="journal article" date="2011" name="PLoS Pathog.">
        <title>Endophytic Life Strategies Decoded by Genome and Transcriptome Analyses of the Mutualistic Root Symbiont Piriformospora indica.</title>
        <authorList>
            <person name="Zuccaro A."/>
            <person name="Lahrmann U."/>
            <person name="Guldener U."/>
            <person name="Langen G."/>
            <person name="Pfiffi S."/>
            <person name="Biedenkopf D."/>
            <person name="Wong P."/>
            <person name="Samans B."/>
            <person name="Grimm C."/>
            <person name="Basiewicz M."/>
            <person name="Murat C."/>
            <person name="Martin F."/>
            <person name="Kogel K.H."/>
        </authorList>
    </citation>
    <scope>NUCLEOTIDE SEQUENCE [LARGE SCALE GENOMIC DNA]</scope>
    <source>
        <strain evidence="3 4">DSM 11827</strain>
    </source>
</reference>
<sequence>MRVGFFAVLIASAALLGSAAPIPSPEDPYSVHRQGQITHQALADHHNARVQVHQNDSHRHLANAAAAQERGDHQAANEHLHKSVRATNTAARHIRERNQHQATANWHASQIPAGHRRRSIAELD</sequence>
<keyword evidence="2" id="KW-0732">Signal</keyword>
<dbReference type="EMBL" id="CAFZ01000143">
    <property type="protein sequence ID" value="CCA71997.1"/>
    <property type="molecule type" value="Genomic_DNA"/>
</dbReference>
<evidence type="ECO:0000256" key="1">
    <source>
        <dbReference type="SAM" id="MobiDB-lite"/>
    </source>
</evidence>
<dbReference type="InParanoid" id="G4TL00"/>
<dbReference type="HOGENOM" id="CLU_156034_0_0_1"/>
<organism evidence="3 4">
    <name type="scientific">Serendipita indica (strain DSM 11827)</name>
    <name type="common">Root endophyte fungus</name>
    <name type="synonym">Piriformospora indica</name>
    <dbReference type="NCBI Taxonomy" id="1109443"/>
    <lineage>
        <taxon>Eukaryota</taxon>
        <taxon>Fungi</taxon>
        <taxon>Dikarya</taxon>
        <taxon>Basidiomycota</taxon>
        <taxon>Agaricomycotina</taxon>
        <taxon>Agaricomycetes</taxon>
        <taxon>Sebacinales</taxon>
        <taxon>Serendipitaceae</taxon>
        <taxon>Serendipita</taxon>
    </lineage>
</organism>
<proteinExistence type="predicted"/>
<name>G4TL00_SERID</name>
<feature type="compositionally biased region" description="Basic and acidic residues" evidence="1">
    <location>
        <begin position="69"/>
        <end position="79"/>
    </location>
</feature>
<evidence type="ECO:0000313" key="3">
    <source>
        <dbReference type="EMBL" id="CCA71997.1"/>
    </source>
</evidence>
<evidence type="ECO:0000313" key="4">
    <source>
        <dbReference type="Proteomes" id="UP000007148"/>
    </source>
</evidence>
<dbReference type="Proteomes" id="UP000007148">
    <property type="component" value="Unassembled WGS sequence"/>
</dbReference>
<protein>
    <submittedName>
        <fullName evidence="3">Uncharacterized protein</fullName>
    </submittedName>
</protein>
<feature type="region of interest" description="Disordered" evidence="1">
    <location>
        <begin position="52"/>
        <end position="79"/>
    </location>
</feature>
<accession>G4TL00</accession>
<gene>
    <name evidence="3" type="ORF">PIIN_05932</name>
</gene>
<feature type="region of interest" description="Disordered" evidence="1">
    <location>
        <begin position="98"/>
        <end position="124"/>
    </location>
</feature>
<dbReference type="AlphaFoldDB" id="G4TL00"/>
<keyword evidence="4" id="KW-1185">Reference proteome</keyword>